<feature type="region of interest" description="Disordered" evidence="1">
    <location>
        <begin position="25"/>
        <end position="48"/>
    </location>
</feature>
<reference evidence="2 3" key="1">
    <citation type="submission" date="2009-01" db="EMBL/GenBank/DDBJ databases">
        <authorList>
            <person name="Qin X."/>
            <person name="Bachman B."/>
            <person name="Battles P."/>
            <person name="Bell A."/>
            <person name="Bess C."/>
            <person name="Bickham C."/>
            <person name="Chaboub L."/>
            <person name="Chen D."/>
            <person name="Coyle M."/>
            <person name="Deiros D.R."/>
            <person name="Dinh H."/>
            <person name="Forbes L."/>
            <person name="Fowler G."/>
            <person name="Francisco L."/>
            <person name="Fu Q."/>
            <person name="Gubbala S."/>
            <person name="Hale W."/>
            <person name="Han Y."/>
            <person name="Hemphill L."/>
            <person name="Highlander S.K."/>
            <person name="Hirani K."/>
            <person name="Hogues M."/>
            <person name="Jackson L."/>
            <person name="Jakkamsetti A."/>
            <person name="Javaid M."/>
            <person name="Jiang H."/>
            <person name="Korchina V."/>
            <person name="Kovar C."/>
            <person name="Lara F."/>
            <person name="Lee S."/>
            <person name="Mata R."/>
            <person name="Mathew T."/>
            <person name="Moen C."/>
            <person name="Morales K."/>
            <person name="Munidasa M."/>
            <person name="Nazareth L."/>
            <person name="Ngo R."/>
            <person name="Nguyen L."/>
            <person name="Okwuonu G."/>
            <person name="Ongeri F."/>
            <person name="Patil S."/>
            <person name="Petrosino J."/>
            <person name="Pham C."/>
            <person name="Pham P."/>
            <person name="Pu L.-L."/>
            <person name="Puazo M."/>
            <person name="Raj R."/>
            <person name="Reid J."/>
            <person name="Rouhana J."/>
            <person name="Saada N."/>
            <person name="Shang Y."/>
            <person name="Simmons D."/>
            <person name="Thornton R."/>
            <person name="Warren J."/>
            <person name="Weissenberger G."/>
            <person name="Zhang J."/>
            <person name="Zhang L."/>
            <person name="Zhou C."/>
            <person name="Zhu D."/>
            <person name="Muzny D."/>
            <person name="Worley K."/>
            <person name="Gibbs R."/>
        </authorList>
    </citation>
    <scope>NUCLEOTIDE SEQUENCE [LARGE SCALE GENOMIC DNA]</scope>
    <source>
        <strain evidence="2 3">ATCC 51866</strain>
    </source>
</reference>
<accession>A0ABM9XMZ4</accession>
<gene>
    <name evidence="2" type="ORF">HMPREF0293_1688</name>
</gene>
<dbReference type="Proteomes" id="UP000006237">
    <property type="component" value="Unassembled WGS sequence"/>
</dbReference>
<evidence type="ECO:0000313" key="2">
    <source>
        <dbReference type="EMBL" id="EEI62539.1"/>
    </source>
</evidence>
<sequence>MRVTFSAEIWNNECMAKTVKKADRQTKAVKPAKKGYVDPGWGDHAPGQHPVTEIIATVNGAMSPFGNETDFPRPYEETGYVHPVTNINH</sequence>
<keyword evidence="3" id="KW-1185">Reference proteome</keyword>
<protein>
    <submittedName>
        <fullName evidence="2">Uncharacterized protein</fullName>
    </submittedName>
</protein>
<evidence type="ECO:0000313" key="3">
    <source>
        <dbReference type="Proteomes" id="UP000006237"/>
    </source>
</evidence>
<organism evidence="2 3">
    <name type="scientific">Corynebacterium glucuronolyticum ATCC 51866</name>
    <dbReference type="NCBI Taxonomy" id="548478"/>
    <lineage>
        <taxon>Bacteria</taxon>
        <taxon>Bacillati</taxon>
        <taxon>Actinomycetota</taxon>
        <taxon>Actinomycetes</taxon>
        <taxon>Mycobacteriales</taxon>
        <taxon>Corynebacteriaceae</taxon>
        <taxon>Corynebacterium</taxon>
    </lineage>
</organism>
<dbReference type="EMBL" id="ACHF01000067">
    <property type="protein sequence ID" value="EEI62539.1"/>
    <property type="molecule type" value="Genomic_DNA"/>
</dbReference>
<comment type="caution">
    <text evidence="2">The sequence shown here is derived from an EMBL/GenBank/DDBJ whole genome shotgun (WGS) entry which is preliminary data.</text>
</comment>
<evidence type="ECO:0000256" key="1">
    <source>
        <dbReference type="SAM" id="MobiDB-lite"/>
    </source>
</evidence>
<feature type="region of interest" description="Disordered" evidence="1">
    <location>
        <begin position="65"/>
        <end position="89"/>
    </location>
</feature>
<name>A0ABM9XMZ4_9CORY</name>
<proteinExistence type="predicted"/>